<comment type="similarity">
    <text evidence="1">Belongs to the AHA1 family.</text>
</comment>
<evidence type="ECO:0000256" key="2">
    <source>
        <dbReference type="PROSITE-ProRule" id="PRU00339"/>
    </source>
</evidence>
<dbReference type="Gene3D" id="1.25.40.10">
    <property type="entry name" value="Tetratricopeptide repeat domain"/>
    <property type="match status" value="1"/>
</dbReference>
<dbReference type="Gene3D" id="3.15.10.20">
    <property type="entry name" value="Activator of Hsp90 ATPase Aha1, N-terminal domain"/>
    <property type="match status" value="1"/>
</dbReference>
<dbReference type="SMART" id="SM01000">
    <property type="entry name" value="Aha1_N"/>
    <property type="match status" value="1"/>
</dbReference>
<dbReference type="Pfam" id="PF09229">
    <property type="entry name" value="Aha1_N"/>
    <property type="match status" value="1"/>
</dbReference>
<evidence type="ECO:0000259" key="4">
    <source>
        <dbReference type="SMART" id="SM01000"/>
    </source>
</evidence>
<feature type="compositionally biased region" description="Basic and acidic residues" evidence="3">
    <location>
        <begin position="202"/>
        <end position="219"/>
    </location>
</feature>
<dbReference type="SMART" id="SM00028">
    <property type="entry name" value="TPR"/>
    <property type="match status" value="3"/>
</dbReference>
<evidence type="ECO:0000313" key="5">
    <source>
        <dbReference type="EMBL" id="KAL3760649.1"/>
    </source>
</evidence>
<evidence type="ECO:0000313" key="6">
    <source>
        <dbReference type="Proteomes" id="UP001530293"/>
    </source>
</evidence>
<name>A0ABD3MDE5_9STRA</name>
<accession>A0ABD3MDE5</accession>
<keyword evidence="6" id="KW-1185">Reference proteome</keyword>
<keyword evidence="2" id="KW-0802">TPR repeat</keyword>
<dbReference type="InterPro" id="IPR011990">
    <property type="entry name" value="TPR-like_helical_dom_sf"/>
</dbReference>
<dbReference type="PROSITE" id="PS50005">
    <property type="entry name" value="TPR"/>
    <property type="match status" value="1"/>
</dbReference>
<proteinExistence type="inferred from homology"/>
<protein>
    <recommendedName>
        <fullName evidence="4">Activator of Hsp90 ATPase AHSA1-like N-terminal domain-containing protein</fullName>
    </recommendedName>
</protein>
<sequence>MSLSSNLGSGNTALSAHSDLLDADIPTNPSSQLSFIEEIKRRGKACVLSKNYGGAEALYSKGLEVLSYAATSAGAAAAASSTNVEGGVDDSNNEEYNVQLELAILYSNRSLVRLSMSKLHESYEDATCAIQNDAGYIKGHWRLGQACIALGNNIEGLSAFEKALELEPMNKALMREVKVTKEKIEMEEKLLLAEMKIKEEKAKDDNAAAHAADDPAKDAEMEDATTPTEKDGSIKKATAKSSSKKKQQQQQPVPEGETETNTTETTTSDLFTKSDHVRGYKLRSDGTKTSYFDREISEDAKKLIGDIAPKKLDTSVSSASSPMMVEINGGNEGTSAWNTAGTWEERDVTPWAKESLTNALLAVEYILPPTSPSPGSHAVVSKVTKLDGHASYATVRGKKRYIYEFELTIKWILTLGEDHSLSCHGEMTFPDVDGTIELGEGYDIVNYSVEGSSPPGTGPLLDRFVRDGGLRDAVHNAIDDWVRLFRNTY</sequence>
<gene>
    <name evidence="5" type="ORF">ACHAWU_002159</name>
</gene>
<dbReference type="PANTHER" id="PTHR13009">
    <property type="entry name" value="HEAT SHOCK PROTEIN 90 HSP90 CO-CHAPERONE AHA-1"/>
    <property type="match status" value="1"/>
</dbReference>
<organism evidence="5 6">
    <name type="scientific">Discostella pseudostelligera</name>
    <dbReference type="NCBI Taxonomy" id="259834"/>
    <lineage>
        <taxon>Eukaryota</taxon>
        <taxon>Sar</taxon>
        <taxon>Stramenopiles</taxon>
        <taxon>Ochrophyta</taxon>
        <taxon>Bacillariophyta</taxon>
        <taxon>Coscinodiscophyceae</taxon>
        <taxon>Thalassiosirophycidae</taxon>
        <taxon>Stephanodiscales</taxon>
        <taxon>Stephanodiscaceae</taxon>
        <taxon>Discostella</taxon>
    </lineage>
</organism>
<feature type="region of interest" description="Disordered" evidence="3">
    <location>
        <begin position="202"/>
        <end position="271"/>
    </location>
</feature>
<evidence type="ECO:0000256" key="1">
    <source>
        <dbReference type="ARBA" id="ARBA00006817"/>
    </source>
</evidence>
<dbReference type="SUPFAM" id="SSF48452">
    <property type="entry name" value="TPR-like"/>
    <property type="match status" value="1"/>
</dbReference>
<dbReference type="EMBL" id="JALLBG020000176">
    <property type="protein sequence ID" value="KAL3760649.1"/>
    <property type="molecule type" value="Genomic_DNA"/>
</dbReference>
<dbReference type="AlphaFoldDB" id="A0ABD3MDE5"/>
<feature type="repeat" description="TPR" evidence="2">
    <location>
        <begin position="137"/>
        <end position="170"/>
    </location>
</feature>
<dbReference type="InterPro" id="IPR019734">
    <property type="entry name" value="TPR_rpt"/>
</dbReference>
<dbReference type="InterPro" id="IPR036338">
    <property type="entry name" value="Aha1"/>
</dbReference>
<comment type="caution">
    <text evidence="5">The sequence shown here is derived from an EMBL/GenBank/DDBJ whole genome shotgun (WGS) entry which is preliminary data.</text>
</comment>
<dbReference type="Proteomes" id="UP001530293">
    <property type="component" value="Unassembled WGS sequence"/>
</dbReference>
<dbReference type="SUPFAM" id="SSF103111">
    <property type="entry name" value="Activator of Hsp90 ATPase, Aha1"/>
    <property type="match status" value="1"/>
</dbReference>
<feature type="domain" description="Activator of Hsp90 ATPase AHSA1-like N-terminal" evidence="4">
    <location>
        <begin position="345"/>
        <end position="486"/>
    </location>
</feature>
<evidence type="ECO:0000256" key="3">
    <source>
        <dbReference type="SAM" id="MobiDB-lite"/>
    </source>
</evidence>
<reference evidence="5 6" key="1">
    <citation type="submission" date="2024-10" db="EMBL/GenBank/DDBJ databases">
        <title>Updated reference genomes for cyclostephanoid diatoms.</title>
        <authorList>
            <person name="Roberts W.R."/>
            <person name="Alverson A.J."/>
        </authorList>
    </citation>
    <scope>NUCLEOTIDE SEQUENCE [LARGE SCALE GENOMIC DNA]</scope>
    <source>
        <strain evidence="5 6">AJA232-27</strain>
    </source>
</reference>
<dbReference type="InterPro" id="IPR015310">
    <property type="entry name" value="AHSA1-like_N"/>
</dbReference>